<comment type="similarity">
    <text evidence="1">Belongs to the peptidase A1 family.</text>
</comment>
<accession>A0AAV9X8B1</accession>
<dbReference type="InterPro" id="IPR033121">
    <property type="entry name" value="PEPTIDASE_A1"/>
</dbReference>
<feature type="region of interest" description="Disordered" evidence="2">
    <location>
        <begin position="511"/>
        <end position="553"/>
    </location>
</feature>
<reference evidence="6 7" key="1">
    <citation type="submission" date="2019-10" db="EMBL/GenBank/DDBJ databases">
        <authorList>
            <person name="Palmer J.M."/>
        </authorList>
    </citation>
    <scope>NUCLEOTIDE SEQUENCE [LARGE SCALE GENOMIC DNA]</scope>
    <source>
        <strain evidence="6 7">TWF694</strain>
    </source>
</reference>
<feature type="compositionally biased region" description="Low complexity" evidence="2">
    <location>
        <begin position="466"/>
        <end position="481"/>
    </location>
</feature>
<protein>
    <recommendedName>
        <fullName evidence="5">Peptidase A1 domain-containing protein</fullName>
    </recommendedName>
</protein>
<feature type="region of interest" description="Disordered" evidence="2">
    <location>
        <begin position="466"/>
        <end position="489"/>
    </location>
</feature>
<feature type="chain" id="PRO_5043418224" description="Peptidase A1 domain-containing protein" evidence="4">
    <location>
        <begin position="25"/>
        <end position="553"/>
    </location>
</feature>
<keyword evidence="3" id="KW-0812">Transmembrane</keyword>
<dbReference type="Gene3D" id="2.40.70.10">
    <property type="entry name" value="Acid Proteases"/>
    <property type="match status" value="2"/>
</dbReference>
<sequence length="553" mass="58594">MRSQPKPAFRGLVSLALLSSFATAGSVLSERQAQAQYVTMPVKYNLTILGQLDGNLYSEIEFAPSGQKITLGMNTDSVTWVPEQPASTAQFCSNETNTQGCQIAGAVSGYYKPESNVSKKTKFFYSYASGGDPELNCTGYWTENTVTVGGLDVDLQFGVAESWNIFPSLGLGIWPTVRAEGNRPSFLAALVQQGKIAAQFLSCYNLGDPDKGGSITLGGADLAKFSGKFTIWSNYDLPGIVTSPTIRYIRGSNITAAPVSNNPTALVNPFTPFFYLPDDILNDLVQALGAQYIVSLGAWGLPCDTKIDNTWTIEFTFSQLVINVPMYQLLSDVSSSNNLCFIALQPISYYEVPGYNISYVIGGPFFRSAYVVVNPSDNTTAIAVANQNVTSENVVGLGGPYGTPLNALVGTSPSPSPSETSGAPPPTSGSKKSNTGAIVGGVVGGIGGLALIGAAIWFFRSKKQKSGTTPAATTSNTTGGNHPPELAAVGAGAGYQAPHNELDGSAYVSPTGEIKKVETTSPQQGEYYAELPHKQEYSNTYPTPDRTQTYELA</sequence>
<dbReference type="Pfam" id="PF00026">
    <property type="entry name" value="Asp"/>
    <property type="match status" value="1"/>
</dbReference>
<name>A0AAV9X8B1_9PEZI</name>
<evidence type="ECO:0000256" key="3">
    <source>
        <dbReference type="SAM" id="Phobius"/>
    </source>
</evidence>
<feature type="region of interest" description="Disordered" evidence="2">
    <location>
        <begin position="406"/>
        <end position="433"/>
    </location>
</feature>
<feature type="signal peptide" evidence="4">
    <location>
        <begin position="1"/>
        <end position="24"/>
    </location>
</feature>
<keyword evidence="7" id="KW-1185">Reference proteome</keyword>
<dbReference type="InterPro" id="IPR001461">
    <property type="entry name" value="Aspartic_peptidase_A1"/>
</dbReference>
<evidence type="ECO:0000256" key="4">
    <source>
        <dbReference type="SAM" id="SignalP"/>
    </source>
</evidence>
<feature type="transmembrane region" description="Helical" evidence="3">
    <location>
        <begin position="437"/>
        <end position="459"/>
    </location>
</feature>
<dbReference type="InterPro" id="IPR021109">
    <property type="entry name" value="Peptidase_aspartic_dom_sf"/>
</dbReference>
<gene>
    <name evidence="6" type="ORF">TWF694_011065</name>
</gene>
<dbReference type="SUPFAM" id="SSF50630">
    <property type="entry name" value="Acid proteases"/>
    <property type="match status" value="1"/>
</dbReference>
<dbReference type="GO" id="GO:0004190">
    <property type="term" value="F:aspartic-type endopeptidase activity"/>
    <property type="evidence" value="ECO:0007669"/>
    <property type="project" value="InterPro"/>
</dbReference>
<organism evidence="6 7">
    <name type="scientific">Orbilia ellipsospora</name>
    <dbReference type="NCBI Taxonomy" id="2528407"/>
    <lineage>
        <taxon>Eukaryota</taxon>
        <taxon>Fungi</taxon>
        <taxon>Dikarya</taxon>
        <taxon>Ascomycota</taxon>
        <taxon>Pezizomycotina</taxon>
        <taxon>Orbiliomycetes</taxon>
        <taxon>Orbiliales</taxon>
        <taxon>Orbiliaceae</taxon>
        <taxon>Orbilia</taxon>
    </lineage>
</organism>
<evidence type="ECO:0000256" key="1">
    <source>
        <dbReference type="ARBA" id="ARBA00007447"/>
    </source>
</evidence>
<dbReference type="EMBL" id="JAVHJO010000008">
    <property type="protein sequence ID" value="KAK6538183.1"/>
    <property type="molecule type" value="Genomic_DNA"/>
</dbReference>
<dbReference type="AlphaFoldDB" id="A0AAV9X8B1"/>
<evidence type="ECO:0000259" key="5">
    <source>
        <dbReference type="PROSITE" id="PS51767"/>
    </source>
</evidence>
<keyword evidence="4" id="KW-0732">Signal</keyword>
<evidence type="ECO:0000313" key="7">
    <source>
        <dbReference type="Proteomes" id="UP001365542"/>
    </source>
</evidence>
<comment type="caution">
    <text evidence="6">The sequence shown here is derived from an EMBL/GenBank/DDBJ whole genome shotgun (WGS) entry which is preliminary data.</text>
</comment>
<dbReference type="PANTHER" id="PTHR47966:SF51">
    <property type="entry name" value="BETA-SITE APP-CLEAVING ENZYME, ISOFORM A-RELATED"/>
    <property type="match status" value="1"/>
</dbReference>
<feature type="compositionally biased region" description="Low complexity" evidence="2">
    <location>
        <begin position="410"/>
        <end position="422"/>
    </location>
</feature>
<dbReference type="GO" id="GO:0006508">
    <property type="term" value="P:proteolysis"/>
    <property type="evidence" value="ECO:0007669"/>
    <property type="project" value="InterPro"/>
</dbReference>
<keyword evidence="3" id="KW-0472">Membrane</keyword>
<evidence type="ECO:0000256" key="2">
    <source>
        <dbReference type="SAM" id="MobiDB-lite"/>
    </source>
</evidence>
<dbReference type="PROSITE" id="PS51767">
    <property type="entry name" value="PEPTIDASE_A1"/>
    <property type="match status" value="1"/>
</dbReference>
<feature type="domain" description="Peptidase A1" evidence="5">
    <location>
        <begin position="56"/>
        <end position="383"/>
    </location>
</feature>
<proteinExistence type="inferred from homology"/>
<dbReference type="Proteomes" id="UP001365542">
    <property type="component" value="Unassembled WGS sequence"/>
</dbReference>
<feature type="compositionally biased region" description="Polar residues" evidence="2">
    <location>
        <begin position="537"/>
        <end position="553"/>
    </location>
</feature>
<keyword evidence="3" id="KW-1133">Transmembrane helix</keyword>
<evidence type="ECO:0000313" key="6">
    <source>
        <dbReference type="EMBL" id="KAK6538183.1"/>
    </source>
</evidence>
<dbReference type="PANTHER" id="PTHR47966">
    <property type="entry name" value="BETA-SITE APP-CLEAVING ENZYME, ISOFORM A-RELATED"/>
    <property type="match status" value="1"/>
</dbReference>